<feature type="transmembrane region" description="Helical" evidence="8">
    <location>
        <begin position="44"/>
        <end position="61"/>
    </location>
</feature>
<dbReference type="Proteomes" id="UP000245699">
    <property type="component" value="Unassembled WGS sequence"/>
</dbReference>
<evidence type="ECO:0000313" key="9">
    <source>
        <dbReference type="EMBL" id="PVU99509.1"/>
    </source>
</evidence>
<keyword evidence="7" id="KW-0862">Zinc</keyword>
<protein>
    <recommendedName>
        <fullName evidence="11">Alkaline ceramidase</fullName>
    </recommendedName>
</protein>
<evidence type="ECO:0000256" key="2">
    <source>
        <dbReference type="ARBA" id="ARBA00009780"/>
    </source>
</evidence>
<keyword evidence="5 8" id="KW-1133">Transmembrane helix</keyword>
<evidence type="ECO:0000256" key="8">
    <source>
        <dbReference type="SAM" id="Phobius"/>
    </source>
</evidence>
<dbReference type="AlphaFoldDB" id="A0A2T9Z4M0"/>
<comment type="cofactor">
    <cofactor evidence="7">
        <name>Zn(2+)</name>
        <dbReference type="ChEBI" id="CHEBI:29105"/>
    </cofactor>
</comment>
<proteinExistence type="inferred from homology"/>
<feature type="binding site" evidence="7">
    <location>
        <position position="87"/>
    </location>
    <ligand>
        <name>Zn(2+)</name>
        <dbReference type="ChEBI" id="CHEBI:29105"/>
        <note>catalytic</note>
    </ligand>
</feature>
<keyword evidence="7" id="KW-0479">Metal-binding</keyword>
<dbReference type="GO" id="GO:0046872">
    <property type="term" value="F:metal ion binding"/>
    <property type="evidence" value="ECO:0007669"/>
    <property type="project" value="UniProtKB-KW"/>
</dbReference>
<dbReference type="PANTHER" id="PTHR46187:SF3">
    <property type="entry name" value="ALKALINE CERAMIDASE 3"/>
    <property type="match status" value="1"/>
</dbReference>
<dbReference type="Pfam" id="PF05875">
    <property type="entry name" value="Ceramidase"/>
    <property type="match status" value="1"/>
</dbReference>
<feature type="transmembrane region" description="Helical" evidence="8">
    <location>
        <begin position="6"/>
        <end position="24"/>
    </location>
</feature>
<evidence type="ECO:0000256" key="6">
    <source>
        <dbReference type="ARBA" id="ARBA00023136"/>
    </source>
</evidence>
<dbReference type="STRING" id="61424.A0A2T9Z4M0"/>
<comment type="caution">
    <text evidence="9">The sequence shown here is derived from an EMBL/GenBank/DDBJ whole genome shotgun (WGS) entry which is preliminary data.</text>
</comment>
<dbReference type="GO" id="GO:0006672">
    <property type="term" value="P:ceramide metabolic process"/>
    <property type="evidence" value="ECO:0007669"/>
    <property type="project" value="InterPro"/>
</dbReference>
<evidence type="ECO:0000256" key="1">
    <source>
        <dbReference type="ARBA" id="ARBA00004141"/>
    </source>
</evidence>
<organism evidence="9 10">
    <name type="scientific">Furculomyces boomerangus</name>
    <dbReference type="NCBI Taxonomy" id="61424"/>
    <lineage>
        <taxon>Eukaryota</taxon>
        <taxon>Fungi</taxon>
        <taxon>Fungi incertae sedis</taxon>
        <taxon>Zoopagomycota</taxon>
        <taxon>Kickxellomycotina</taxon>
        <taxon>Harpellomycetes</taxon>
        <taxon>Harpellales</taxon>
        <taxon>Harpellaceae</taxon>
        <taxon>Furculomyces</taxon>
    </lineage>
</organism>
<comment type="similarity">
    <text evidence="2">Belongs to the alkaline ceramidase family.</text>
</comment>
<evidence type="ECO:0000256" key="4">
    <source>
        <dbReference type="ARBA" id="ARBA00022801"/>
    </source>
</evidence>
<accession>A0A2T9Z4M0</accession>
<evidence type="ECO:0008006" key="11">
    <source>
        <dbReference type="Google" id="ProtNLM"/>
    </source>
</evidence>
<dbReference type="GO" id="GO:0016811">
    <property type="term" value="F:hydrolase activity, acting on carbon-nitrogen (but not peptide) bonds, in linear amides"/>
    <property type="evidence" value="ECO:0007669"/>
    <property type="project" value="InterPro"/>
</dbReference>
<reference evidence="9 10" key="1">
    <citation type="journal article" date="2018" name="MBio">
        <title>Comparative Genomics Reveals the Core Gene Toolbox for the Fungus-Insect Symbiosis.</title>
        <authorList>
            <person name="Wang Y."/>
            <person name="Stata M."/>
            <person name="Wang W."/>
            <person name="Stajich J.E."/>
            <person name="White M.M."/>
            <person name="Moncalvo J.M."/>
        </authorList>
    </citation>
    <scope>NUCLEOTIDE SEQUENCE [LARGE SCALE GENOMIC DNA]</scope>
    <source>
        <strain evidence="9 10">AUS-77-4</strain>
    </source>
</reference>
<keyword evidence="10" id="KW-1185">Reference proteome</keyword>
<keyword evidence="3 8" id="KW-0812">Transmembrane</keyword>
<dbReference type="EMBL" id="MBFT01000032">
    <property type="protein sequence ID" value="PVU99509.1"/>
    <property type="molecule type" value="Genomic_DNA"/>
</dbReference>
<dbReference type="OrthoDB" id="187171at2759"/>
<evidence type="ECO:0000256" key="7">
    <source>
        <dbReference type="PIRSR" id="PIRSR608901-2"/>
    </source>
</evidence>
<evidence type="ECO:0000313" key="10">
    <source>
        <dbReference type="Proteomes" id="UP000245699"/>
    </source>
</evidence>
<dbReference type="InterPro" id="IPR008901">
    <property type="entry name" value="ACER"/>
</dbReference>
<gene>
    <name evidence="9" type="ORF">BB559_000634</name>
</gene>
<keyword evidence="4" id="KW-0378">Hydrolase</keyword>
<evidence type="ECO:0000256" key="5">
    <source>
        <dbReference type="ARBA" id="ARBA00022989"/>
    </source>
</evidence>
<keyword evidence="6 8" id="KW-0472">Membrane</keyword>
<name>A0A2T9Z4M0_9FUNG</name>
<dbReference type="GO" id="GO:0005789">
    <property type="term" value="C:endoplasmic reticulum membrane"/>
    <property type="evidence" value="ECO:0007669"/>
    <property type="project" value="TreeGrafter"/>
</dbReference>
<dbReference type="PANTHER" id="PTHR46187">
    <property type="entry name" value="ALKALINE CERAMIDASE 3"/>
    <property type="match status" value="1"/>
</dbReference>
<evidence type="ECO:0000256" key="3">
    <source>
        <dbReference type="ARBA" id="ARBA00022692"/>
    </source>
</evidence>
<feature type="binding site" evidence="7">
    <location>
        <position position="91"/>
    </location>
    <ligand>
        <name>Zn(2+)</name>
        <dbReference type="ChEBI" id="CHEBI:29105"/>
        <note>catalytic</note>
    </ligand>
</feature>
<sequence>MLETPIFHQISYALLNFIIFYYGLTNQLAIFKKKTLFDKQFSALLLNTLFGFVISFFLWNVDTICCESLRQIRLNIHPAFRPFFQLHGYWHIGTAFACYNGILHQQLIRLAYLDRDHDIELAYFGKIVPYVRQRSFSNDRNKCV</sequence>
<comment type="subcellular location">
    <subcellularLocation>
        <location evidence="1">Membrane</location>
        <topology evidence="1">Multi-pass membrane protein</topology>
    </subcellularLocation>
</comment>